<evidence type="ECO:0000256" key="1">
    <source>
        <dbReference type="SAM" id="Phobius"/>
    </source>
</evidence>
<feature type="signal peptide" evidence="2">
    <location>
        <begin position="1"/>
        <end position="19"/>
    </location>
</feature>
<name>A0A1S9S133_PENBI</name>
<proteinExistence type="predicted"/>
<comment type="caution">
    <text evidence="3">The sequence shown here is derived from an EMBL/GenBank/DDBJ whole genome shotgun (WGS) entry which is preliminary data.</text>
</comment>
<dbReference type="Proteomes" id="UP000190744">
    <property type="component" value="Unassembled WGS sequence"/>
</dbReference>
<keyword evidence="1" id="KW-0472">Membrane</keyword>
<protein>
    <submittedName>
        <fullName evidence="3">Uncharacterized protein</fullName>
    </submittedName>
</protein>
<organism evidence="3 4">
    <name type="scientific">Penicillium brasilianum</name>
    <dbReference type="NCBI Taxonomy" id="104259"/>
    <lineage>
        <taxon>Eukaryota</taxon>
        <taxon>Fungi</taxon>
        <taxon>Dikarya</taxon>
        <taxon>Ascomycota</taxon>
        <taxon>Pezizomycotina</taxon>
        <taxon>Eurotiomycetes</taxon>
        <taxon>Eurotiomycetidae</taxon>
        <taxon>Eurotiales</taxon>
        <taxon>Aspergillaceae</taxon>
        <taxon>Penicillium</taxon>
    </lineage>
</organism>
<accession>A0A1S9S133</accession>
<keyword evidence="1" id="KW-0812">Transmembrane</keyword>
<reference evidence="4" key="1">
    <citation type="submission" date="2015-09" db="EMBL/GenBank/DDBJ databases">
        <authorList>
            <person name="Fill T.P."/>
            <person name="Baretta J.F."/>
            <person name="de Almeida L.G."/>
            <person name="Rocha M."/>
            <person name="de Souza D.H."/>
            <person name="Malavazi I."/>
            <person name="Cerdeira L.T."/>
            <person name="Hong H."/>
            <person name="Samborskyy M."/>
            <person name="de Vasconcelos A.T."/>
            <person name="Leadlay P."/>
            <person name="Rodrigues-Filho E."/>
        </authorList>
    </citation>
    <scope>NUCLEOTIDE SEQUENCE [LARGE SCALE GENOMIC DNA]</scope>
    <source>
        <strain evidence="4">LaBioMMi 136</strain>
    </source>
</reference>
<evidence type="ECO:0000313" key="4">
    <source>
        <dbReference type="Proteomes" id="UP000190744"/>
    </source>
</evidence>
<evidence type="ECO:0000256" key="2">
    <source>
        <dbReference type="SAM" id="SignalP"/>
    </source>
</evidence>
<feature type="transmembrane region" description="Helical" evidence="1">
    <location>
        <begin position="112"/>
        <end position="131"/>
    </location>
</feature>
<keyword evidence="2" id="KW-0732">Signal</keyword>
<feature type="chain" id="PRO_5012097253" evidence="2">
    <location>
        <begin position="20"/>
        <end position="151"/>
    </location>
</feature>
<keyword evidence="1" id="KW-1133">Transmembrane helix</keyword>
<dbReference type="EMBL" id="LJBN01000002">
    <property type="protein sequence ID" value="OOQ91396.1"/>
    <property type="molecule type" value="Genomic_DNA"/>
</dbReference>
<dbReference type="AlphaFoldDB" id="A0A1S9S133"/>
<sequence>MPPASSLVLLFSLVSYCNGADDYYFVGDLAQYTTNGVPTPTLSGDVLDVTAVGDPAETGIMLFMYPDLEDGVNYVMDSKCAELDSACYQAVMDVLEASDRVLTTRSLEERQVGMLEGAAVAVAGILFLMFYRLVSNHDSGAPGDSCGSHRR</sequence>
<evidence type="ECO:0000313" key="3">
    <source>
        <dbReference type="EMBL" id="OOQ91396.1"/>
    </source>
</evidence>
<gene>
    <name evidence="3" type="ORF">PEBR_00510</name>
</gene>